<dbReference type="EMBL" id="JAAGMA010000903">
    <property type="protein sequence ID" value="NEB13752.1"/>
    <property type="molecule type" value="Genomic_DNA"/>
</dbReference>
<dbReference type="AlphaFoldDB" id="A0A7K3PUU5"/>
<sequence>MGNSKNIQDIIKDLIGDMTDSWKEAFDDLLNRDDSDSSSGSGSTVNTLAGLPPNALAALAGAVNPATALAGVANPLAALGGVGGIGAANPLAGLTGAVGAANPLAAALGGAGNPLA</sequence>
<gene>
    <name evidence="1" type="ORF">G3I32_33770</name>
</gene>
<evidence type="ECO:0000313" key="2">
    <source>
        <dbReference type="Proteomes" id="UP000470446"/>
    </source>
</evidence>
<comment type="caution">
    <text evidence="1">The sequence shown here is derived from an EMBL/GenBank/DDBJ whole genome shotgun (WGS) entry which is preliminary data.</text>
</comment>
<evidence type="ECO:0000313" key="1">
    <source>
        <dbReference type="EMBL" id="NEB13752.1"/>
    </source>
</evidence>
<proteinExistence type="predicted"/>
<reference evidence="1 2" key="1">
    <citation type="submission" date="2020-01" db="EMBL/GenBank/DDBJ databases">
        <title>Insect and environment-associated Actinomycetes.</title>
        <authorList>
            <person name="Currrie C."/>
            <person name="Chevrette M."/>
            <person name="Carlson C."/>
            <person name="Stubbendieck R."/>
            <person name="Wendt-Pienkowski E."/>
        </authorList>
    </citation>
    <scope>NUCLEOTIDE SEQUENCE [LARGE SCALE GENOMIC DNA]</scope>
    <source>
        <strain evidence="1 2">SID14163</strain>
    </source>
</reference>
<name>A0A7K3PUU5_9ACTN</name>
<organism evidence="1 2">
    <name type="scientific">Streptomyces coelicoflavus</name>
    <dbReference type="NCBI Taxonomy" id="285562"/>
    <lineage>
        <taxon>Bacteria</taxon>
        <taxon>Bacillati</taxon>
        <taxon>Actinomycetota</taxon>
        <taxon>Actinomycetes</taxon>
        <taxon>Kitasatosporales</taxon>
        <taxon>Streptomycetaceae</taxon>
        <taxon>Streptomyces</taxon>
    </lineage>
</organism>
<protein>
    <submittedName>
        <fullName evidence="1">Uncharacterized protein</fullName>
    </submittedName>
</protein>
<dbReference type="Proteomes" id="UP000470446">
    <property type="component" value="Unassembled WGS sequence"/>
</dbReference>
<accession>A0A7K3PUU5</accession>
<feature type="non-terminal residue" evidence="1">
    <location>
        <position position="116"/>
    </location>
</feature>